<dbReference type="Proteomes" id="UP000290407">
    <property type="component" value="Unassembled WGS sequence"/>
</dbReference>
<dbReference type="RefSeq" id="WP_129601874.1">
    <property type="nucleotide sequence ID" value="NZ_SBLB01000003.1"/>
</dbReference>
<keyword evidence="2" id="KW-1185">Reference proteome</keyword>
<dbReference type="EMBL" id="SBLB01000003">
    <property type="protein sequence ID" value="RYC69642.1"/>
    <property type="molecule type" value="Genomic_DNA"/>
</dbReference>
<evidence type="ECO:0000313" key="2">
    <source>
        <dbReference type="Proteomes" id="UP000290407"/>
    </source>
</evidence>
<reference evidence="1 2" key="1">
    <citation type="submission" date="2019-01" db="EMBL/GenBank/DDBJ databases">
        <title>Spirosoma flava sp. nov., a propanil-degrading bacterium isolated from herbicide-contaminated soil.</title>
        <authorList>
            <person name="Zhang L."/>
            <person name="Jiang J.-D."/>
        </authorList>
    </citation>
    <scope>NUCLEOTIDE SEQUENCE [LARGE SCALE GENOMIC DNA]</scope>
    <source>
        <strain evidence="1 2">TY50</strain>
    </source>
</reference>
<gene>
    <name evidence="1" type="ORF">EQG79_13660</name>
</gene>
<evidence type="ECO:0000313" key="1">
    <source>
        <dbReference type="EMBL" id="RYC69642.1"/>
    </source>
</evidence>
<organism evidence="1 2">
    <name type="scientific">Spirosoma sordidisoli</name>
    <dbReference type="NCBI Taxonomy" id="2502893"/>
    <lineage>
        <taxon>Bacteria</taxon>
        <taxon>Pseudomonadati</taxon>
        <taxon>Bacteroidota</taxon>
        <taxon>Cytophagia</taxon>
        <taxon>Cytophagales</taxon>
        <taxon>Cytophagaceae</taxon>
        <taxon>Spirosoma</taxon>
    </lineage>
</organism>
<name>A0A4Q2ULN6_9BACT</name>
<proteinExistence type="predicted"/>
<sequence>MANITEFAHGPQIPGSLVYDGTDLLIPALDPAVKPDRAIILGTGAASSIALTRGVVVATDELGNKLRFKYKDIEEDSVVVTTSATSVARVVDIQAVAMATGGLISLSLFRHEGRQEYPYREDYSVDLGTTNTTAANVAAKIIAEINRDPKRIVTASEGASSTKVRLTSLKPGLGFTVTKGDGFTDETVITEQRAEFATGPTLKDIMPAGSYTTAQVATGKTYKVISLVAYEHIDLANAGFIGGRDGLQGAKALQPSSIWLLFDLATTESGTGSGTGTGAIPPSDFDKAISILTGAEPQAAYLSRLASSTPINA</sequence>
<accession>A0A4Q2ULN6</accession>
<comment type="caution">
    <text evidence="1">The sequence shown here is derived from an EMBL/GenBank/DDBJ whole genome shotgun (WGS) entry which is preliminary data.</text>
</comment>
<protein>
    <submittedName>
        <fullName evidence="1">Uncharacterized protein</fullName>
    </submittedName>
</protein>
<dbReference type="AlphaFoldDB" id="A0A4Q2ULN6"/>